<dbReference type="PANTHER" id="PTHR30349">
    <property type="entry name" value="PHAGE INTEGRASE-RELATED"/>
    <property type="match status" value="1"/>
</dbReference>
<dbReference type="InterPro" id="IPR010998">
    <property type="entry name" value="Integrase_recombinase_N"/>
</dbReference>
<evidence type="ECO:0000259" key="5">
    <source>
        <dbReference type="PROSITE" id="PS51898"/>
    </source>
</evidence>
<dbReference type="PANTHER" id="PTHR30349:SF41">
    <property type="entry name" value="INTEGRASE_RECOMBINASE PROTEIN MJ0367-RELATED"/>
    <property type="match status" value="1"/>
</dbReference>
<dbReference type="RefSeq" id="WP_005366888.1">
    <property type="nucleotide sequence ID" value="NZ_CH902599.1"/>
</dbReference>
<keyword evidence="4" id="KW-0233">DNA recombination</keyword>
<dbReference type="OrthoDB" id="7476432at2"/>
<dbReference type="GO" id="GO:0003677">
    <property type="term" value="F:DNA binding"/>
    <property type="evidence" value="ECO:0007669"/>
    <property type="project" value="UniProtKB-KW"/>
</dbReference>
<keyword evidence="3" id="KW-0238">DNA-binding</keyword>
<dbReference type="GO" id="GO:0015074">
    <property type="term" value="P:DNA integration"/>
    <property type="evidence" value="ECO:0007669"/>
    <property type="project" value="UniProtKB-KW"/>
</dbReference>
<dbReference type="SUPFAM" id="SSF56349">
    <property type="entry name" value="DNA breaking-rejoining enzymes"/>
    <property type="match status" value="1"/>
</dbReference>
<accession>Q1ZMB0</accession>
<dbReference type="AlphaFoldDB" id="Q1ZMB0"/>
<reference evidence="6 7" key="1">
    <citation type="journal article" date="2009" name="Proc. Natl. Acad. Sci. U.S.A.">
        <title>The genomic basis of trophic strategy in marine bacteria.</title>
        <authorList>
            <person name="Lauro F.M."/>
            <person name="McDougald D."/>
            <person name="Thomas T."/>
            <person name="Williams T.J."/>
            <person name="Egan S."/>
            <person name="Rice S."/>
            <person name="DeMaere M.Z."/>
            <person name="Ting L."/>
            <person name="Ertan H."/>
            <person name="Johnson J."/>
            <person name="Ferriera S."/>
            <person name="Lapidus A."/>
            <person name="Anderson I."/>
            <person name="Kyrpides N."/>
            <person name="Munk A.C."/>
            <person name="Detter C."/>
            <person name="Han C.S."/>
            <person name="Brown M.V."/>
            <person name="Robb F.T."/>
            <person name="Kjelleberg S."/>
            <person name="Cavicchioli R."/>
        </authorList>
    </citation>
    <scope>NUCLEOTIDE SEQUENCE [LARGE SCALE GENOMIC DNA]</scope>
    <source>
        <strain evidence="6 7">S14</strain>
    </source>
</reference>
<evidence type="ECO:0000313" key="6">
    <source>
        <dbReference type="EMBL" id="EAS63330.1"/>
    </source>
</evidence>
<dbReference type="Gene3D" id="1.10.150.130">
    <property type="match status" value="1"/>
</dbReference>
<proteinExistence type="inferred from homology"/>
<gene>
    <name evidence="6" type="ORF">VAS14_16152</name>
</gene>
<dbReference type="Gene3D" id="1.10.443.10">
    <property type="entry name" value="Intergrase catalytic core"/>
    <property type="match status" value="1"/>
</dbReference>
<evidence type="ECO:0000256" key="1">
    <source>
        <dbReference type="ARBA" id="ARBA00008857"/>
    </source>
</evidence>
<protein>
    <submittedName>
        <fullName evidence="6">Tn554, transposase B</fullName>
    </submittedName>
</protein>
<evidence type="ECO:0000256" key="3">
    <source>
        <dbReference type="ARBA" id="ARBA00023125"/>
    </source>
</evidence>
<dbReference type="eggNOG" id="COG4974">
    <property type="taxonomic scope" value="Bacteria"/>
</dbReference>
<dbReference type="EMBL" id="AAOJ01000008">
    <property type="protein sequence ID" value="EAS63330.1"/>
    <property type="molecule type" value="Genomic_DNA"/>
</dbReference>
<dbReference type="InterPro" id="IPR013762">
    <property type="entry name" value="Integrase-like_cat_sf"/>
</dbReference>
<name>Q1ZMB0_PHOAS</name>
<keyword evidence="2" id="KW-0229">DNA integration</keyword>
<dbReference type="Proteomes" id="UP000001603">
    <property type="component" value="Unassembled WGS sequence"/>
</dbReference>
<dbReference type="InterPro" id="IPR002104">
    <property type="entry name" value="Integrase_catalytic"/>
</dbReference>
<dbReference type="InterPro" id="IPR050090">
    <property type="entry name" value="Tyrosine_recombinase_XerCD"/>
</dbReference>
<dbReference type="GO" id="GO:0006310">
    <property type="term" value="P:DNA recombination"/>
    <property type="evidence" value="ECO:0007669"/>
    <property type="project" value="UniProtKB-KW"/>
</dbReference>
<dbReference type="Pfam" id="PF00589">
    <property type="entry name" value="Phage_integrase"/>
    <property type="match status" value="1"/>
</dbReference>
<evidence type="ECO:0000313" key="7">
    <source>
        <dbReference type="Proteomes" id="UP000001603"/>
    </source>
</evidence>
<sequence length="481" mass="55078">MSLAAVLNKSNENTNFFDKDIWTFAEIGVATPMTKSDYQVSFIGITQEWLKFATKKFIKLMALTRTYSVLQHYATSMKYFSYAIEQFGNSGTEADINRELAISYMSYLKSKGLSADTRKKRILNVKLFIEMAIREKWLNIPNGVIFYSEDIPKMPKSLPRFIPETVMTQLNHNIDKFEPTIMRLLLVLQECGMRISEIATLKRDCLISDSDGDYFLKTQQSKMNKEHSIPISQETYQVIMEQLRHVDDCYGRSCEWVFPMERVNRYGRRNSGASKPYKTRTIIDHLNNVAKIAHITGDNGQVFHFTTHMFRHTVGTRMINNGVPQHIVQRYLGHESPNMTSTYAHVMDSTMKREFAKFKGGMVDVAGNVVDEESVARDIAQGADNVDAQWLKRHISAQALPNGLCAMPVVQSCDKANACLTCGNFRTDARYLNQHKEQLERTCSILDTAKQNGWTRQIEMNEKLKQNLLNIIEPLEAQNDA</sequence>
<organism evidence="6 7">
    <name type="scientific">Photobacterium angustum (strain S14 / CCUG 15956)</name>
    <name type="common">Vibrio sp. (strain S14 / CCUG 15956)</name>
    <dbReference type="NCBI Taxonomy" id="314292"/>
    <lineage>
        <taxon>Bacteria</taxon>
        <taxon>Pseudomonadati</taxon>
        <taxon>Pseudomonadota</taxon>
        <taxon>Gammaproteobacteria</taxon>
        <taxon>Vibrionales</taxon>
        <taxon>Vibrionaceae</taxon>
        <taxon>Photobacterium</taxon>
    </lineage>
</organism>
<evidence type="ECO:0000256" key="4">
    <source>
        <dbReference type="ARBA" id="ARBA00023172"/>
    </source>
</evidence>
<evidence type="ECO:0000256" key="2">
    <source>
        <dbReference type="ARBA" id="ARBA00022908"/>
    </source>
</evidence>
<dbReference type="InterPro" id="IPR011010">
    <property type="entry name" value="DNA_brk_join_enz"/>
</dbReference>
<dbReference type="HOGENOM" id="CLU_030252_1_1_6"/>
<comment type="similarity">
    <text evidence="1">Belongs to the 'phage' integrase family.</text>
</comment>
<comment type="caution">
    <text evidence="6">The sequence shown here is derived from an EMBL/GenBank/DDBJ whole genome shotgun (WGS) entry which is preliminary data.</text>
</comment>
<dbReference type="PROSITE" id="PS51898">
    <property type="entry name" value="TYR_RECOMBINASE"/>
    <property type="match status" value="1"/>
</dbReference>
<feature type="domain" description="Tyr recombinase" evidence="5">
    <location>
        <begin position="157"/>
        <end position="357"/>
    </location>
</feature>